<evidence type="ECO:0000256" key="12">
    <source>
        <dbReference type="PROSITE-ProRule" id="PRU10141"/>
    </source>
</evidence>
<dbReference type="InterPro" id="IPR025287">
    <property type="entry name" value="WAK_GUB"/>
</dbReference>
<dbReference type="GO" id="GO:0005524">
    <property type="term" value="F:ATP binding"/>
    <property type="evidence" value="ECO:0007669"/>
    <property type="project" value="UniProtKB-UniRule"/>
</dbReference>
<keyword evidence="15" id="KW-0675">Receptor</keyword>
<feature type="chain" id="PRO_5016362057" evidence="13">
    <location>
        <begin position="24"/>
        <end position="628"/>
    </location>
</feature>
<dbReference type="Pfam" id="PF13947">
    <property type="entry name" value="GUB_WAK_bind"/>
    <property type="match status" value="1"/>
</dbReference>
<dbReference type="FunFam" id="3.30.200.20:FF:000178">
    <property type="entry name" value="serine/threonine-protein kinase PBS1-like"/>
    <property type="match status" value="1"/>
</dbReference>
<dbReference type="GO" id="GO:0030247">
    <property type="term" value="F:polysaccharide binding"/>
    <property type="evidence" value="ECO:0007669"/>
    <property type="project" value="InterPro"/>
</dbReference>
<keyword evidence="4" id="KW-0812">Transmembrane</keyword>
<dbReference type="PROSITE" id="PS00108">
    <property type="entry name" value="PROTEIN_KINASE_ST"/>
    <property type="match status" value="1"/>
</dbReference>
<evidence type="ECO:0000256" key="6">
    <source>
        <dbReference type="ARBA" id="ARBA00022741"/>
    </source>
</evidence>
<dbReference type="InterPro" id="IPR011009">
    <property type="entry name" value="Kinase-like_dom_sf"/>
</dbReference>
<dbReference type="InterPro" id="IPR000719">
    <property type="entry name" value="Prot_kinase_dom"/>
</dbReference>
<dbReference type="SUPFAM" id="SSF56112">
    <property type="entry name" value="Protein kinase-like (PK-like)"/>
    <property type="match status" value="1"/>
</dbReference>
<dbReference type="EMBL" id="KV018450">
    <property type="protein sequence ID" value="KZV17198.1"/>
    <property type="molecule type" value="Genomic_DNA"/>
</dbReference>
<dbReference type="InterPro" id="IPR008271">
    <property type="entry name" value="Ser/Thr_kinase_AS"/>
</dbReference>
<dbReference type="FunFam" id="1.10.510.10:FF:000590">
    <property type="entry name" value="PR5-like receptor kinase"/>
    <property type="match status" value="1"/>
</dbReference>
<evidence type="ECO:0000256" key="11">
    <source>
        <dbReference type="ARBA" id="ARBA00023180"/>
    </source>
</evidence>
<proteinExistence type="predicted"/>
<evidence type="ECO:0000256" key="8">
    <source>
        <dbReference type="ARBA" id="ARBA00022840"/>
    </source>
</evidence>
<name>A0A2Z7A6G6_9LAMI</name>
<accession>A0A2Z7A6G6</accession>
<dbReference type="AlphaFoldDB" id="A0A2Z7A6G6"/>
<evidence type="ECO:0000256" key="5">
    <source>
        <dbReference type="ARBA" id="ARBA00022729"/>
    </source>
</evidence>
<feature type="domain" description="Protein kinase" evidence="14">
    <location>
        <begin position="316"/>
        <end position="603"/>
    </location>
</feature>
<evidence type="ECO:0000256" key="7">
    <source>
        <dbReference type="ARBA" id="ARBA00022777"/>
    </source>
</evidence>
<dbReference type="Gene3D" id="1.10.510.10">
    <property type="entry name" value="Transferase(Phosphotransferase) domain 1"/>
    <property type="match status" value="1"/>
</dbReference>
<evidence type="ECO:0000256" key="2">
    <source>
        <dbReference type="ARBA" id="ARBA00022527"/>
    </source>
</evidence>
<evidence type="ECO:0000256" key="13">
    <source>
        <dbReference type="SAM" id="SignalP"/>
    </source>
</evidence>
<evidence type="ECO:0000259" key="14">
    <source>
        <dbReference type="PROSITE" id="PS50011"/>
    </source>
</evidence>
<feature type="binding site" evidence="12">
    <location>
        <position position="344"/>
    </location>
    <ligand>
        <name>ATP</name>
        <dbReference type="ChEBI" id="CHEBI:30616"/>
    </ligand>
</feature>
<feature type="signal peptide" evidence="13">
    <location>
        <begin position="1"/>
        <end position="23"/>
    </location>
</feature>
<gene>
    <name evidence="15" type="ORF">F511_03999</name>
</gene>
<keyword evidence="10" id="KW-0472">Membrane</keyword>
<reference evidence="15 16" key="1">
    <citation type="journal article" date="2015" name="Proc. Natl. Acad. Sci. U.S.A.">
        <title>The resurrection genome of Boea hygrometrica: A blueprint for survival of dehydration.</title>
        <authorList>
            <person name="Xiao L."/>
            <person name="Yang G."/>
            <person name="Zhang L."/>
            <person name="Yang X."/>
            <person name="Zhao S."/>
            <person name="Ji Z."/>
            <person name="Zhou Q."/>
            <person name="Hu M."/>
            <person name="Wang Y."/>
            <person name="Chen M."/>
            <person name="Xu Y."/>
            <person name="Jin H."/>
            <person name="Xiao X."/>
            <person name="Hu G."/>
            <person name="Bao F."/>
            <person name="Hu Y."/>
            <person name="Wan P."/>
            <person name="Li L."/>
            <person name="Deng X."/>
            <person name="Kuang T."/>
            <person name="Xiang C."/>
            <person name="Zhu J.K."/>
            <person name="Oliver M.J."/>
            <person name="He Y."/>
        </authorList>
    </citation>
    <scope>NUCLEOTIDE SEQUENCE [LARGE SCALE GENOMIC DNA]</scope>
    <source>
        <strain evidence="16">cv. XS01</strain>
    </source>
</reference>
<dbReference type="OrthoDB" id="900299at2759"/>
<dbReference type="GO" id="GO:0016020">
    <property type="term" value="C:membrane"/>
    <property type="evidence" value="ECO:0007669"/>
    <property type="project" value="UniProtKB-SubCell"/>
</dbReference>
<dbReference type="Proteomes" id="UP000250235">
    <property type="component" value="Unassembled WGS sequence"/>
</dbReference>
<evidence type="ECO:0000256" key="9">
    <source>
        <dbReference type="ARBA" id="ARBA00022989"/>
    </source>
</evidence>
<keyword evidence="7 15" id="KW-0418">Kinase</keyword>
<comment type="subcellular location">
    <subcellularLocation>
        <location evidence="1">Membrane</location>
        <topology evidence="1">Single-pass type I membrane protein</topology>
    </subcellularLocation>
</comment>
<keyword evidence="2" id="KW-0723">Serine/threonine-protein kinase</keyword>
<dbReference type="Pfam" id="PF00069">
    <property type="entry name" value="Pkinase"/>
    <property type="match status" value="1"/>
</dbReference>
<evidence type="ECO:0000313" key="15">
    <source>
        <dbReference type="EMBL" id="KZV17198.1"/>
    </source>
</evidence>
<protein>
    <submittedName>
        <fullName evidence="15">Putative receptor-like protein kinase</fullName>
    </submittedName>
</protein>
<evidence type="ECO:0000256" key="1">
    <source>
        <dbReference type="ARBA" id="ARBA00004479"/>
    </source>
</evidence>
<evidence type="ECO:0000256" key="10">
    <source>
        <dbReference type="ARBA" id="ARBA00023136"/>
    </source>
</evidence>
<keyword evidence="8 12" id="KW-0067">ATP-binding</keyword>
<dbReference type="PROSITE" id="PS00107">
    <property type="entry name" value="PROTEIN_KINASE_ATP"/>
    <property type="match status" value="1"/>
</dbReference>
<evidence type="ECO:0000313" key="16">
    <source>
        <dbReference type="Proteomes" id="UP000250235"/>
    </source>
</evidence>
<dbReference type="Gene3D" id="3.30.200.20">
    <property type="entry name" value="Phosphorylase Kinase, domain 1"/>
    <property type="match status" value="1"/>
</dbReference>
<keyword evidence="3" id="KW-0808">Transferase</keyword>
<dbReference type="PANTHER" id="PTHR27009">
    <property type="entry name" value="RUST RESISTANCE KINASE LR10-RELATED"/>
    <property type="match status" value="1"/>
</dbReference>
<keyword evidence="11" id="KW-0325">Glycoprotein</keyword>
<sequence>MTHPMLGAPAILFILFSGISVRADDCTPSRCSLDGPEVRFPFRLKSRQPQHCGYNPGFDLYCNEQNETLLALPFSDKFKVLGIYYDLQEISLYSTTSCYPQLNLSASSFRLSPGYDLESYTMFKCSTSHLRLSEYNCQSTSTYTIYAVPSYYILDPFSLVSCTKLSKVYGALTSLRLPWFEPACGSCESRGKTCSMKNNIRGPELLCDNQPMEKNGNVHKRLSVSGEQVIHFLRLRINNLKLFKTRYQECTQVADPFAGEILGPFLFVVTLACLYRLYASTRANKEHQMKIESFLEDYKDLKPTRFSYANIRKITDEFSEKLGEGGYGIVYKGNISSEIYVAVKVLNNSHGNGEEFVNEVGTIGRIHHVNVVRLVGYCADGFRRALVYEFLPNDSLEKLLFLEGPKRSPLGRQKIQDIALGVAKGIEYLHHGCDQQILHFDIKPNNILLDHNFNPKICDFGLAKLCSKEQSAVSITAARGTMGYIAPEVLSRAFGRVSNKSDVYSFGMLLLEMVGGRKNVDRSVDTSQVHFSQLTYNRLSRQEISVSIEEEDDDESKNIVRKLTIVGLWCIQWNPSDRPSMKSVVQMLEADGSNLTMPPNPFPATNAPNPIARMPGRHHHIELEIISE</sequence>
<dbReference type="InterPro" id="IPR017441">
    <property type="entry name" value="Protein_kinase_ATP_BS"/>
</dbReference>
<dbReference type="InterPro" id="IPR045874">
    <property type="entry name" value="LRK10/LRL21-25-like"/>
</dbReference>
<evidence type="ECO:0000256" key="3">
    <source>
        <dbReference type="ARBA" id="ARBA00022679"/>
    </source>
</evidence>
<dbReference type="GO" id="GO:0004674">
    <property type="term" value="F:protein serine/threonine kinase activity"/>
    <property type="evidence" value="ECO:0007669"/>
    <property type="project" value="UniProtKB-KW"/>
</dbReference>
<keyword evidence="16" id="KW-1185">Reference proteome</keyword>
<keyword evidence="9" id="KW-1133">Transmembrane helix</keyword>
<evidence type="ECO:0000256" key="4">
    <source>
        <dbReference type="ARBA" id="ARBA00022692"/>
    </source>
</evidence>
<organism evidence="15 16">
    <name type="scientific">Dorcoceras hygrometricum</name>
    <dbReference type="NCBI Taxonomy" id="472368"/>
    <lineage>
        <taxon>Eukaryota</taxon>
        <taxon>Viridiplantae</taxon>
        <taxon>Streptophyta</taxon>
        <taxon>Embryophyta</taxon>
        <taxon>Tracheophyta</taxon>
        <taxon>Spermatophyta</taxon>
        <taxon>Magnoliopsida</taxon>
        <taxon>eudicotyledons</taxon>
        <taxon>Gunneridae</taxon>
        <taxon>Pentapetalae</taxon>
        <taxon>asterids</taxon>
        <taxon>lamiids</taxon>
        <taxon>Lamiales</taxon>
        <taxon>Gesneriaceae</taxon>
        <taxon>Didymocarpoideae</taxon>
        <taxon>Trichosporeae</taxon>
        <taxon>Loxocarpinae</taxon>
        <taxon>Dorcoceras</taxon>
    </lineage>
</organism>
<keyword evidence="6 12" id="KW-0547">Nucleotide-binding</keyword>
<dbReference type="PROSITE" id="PS50011">
    <property type="entry name" value="PROTEIN_KINASE_DOM"/>
    <property type="match status" value="1"/>
</dbReference>
<dbReference type="SMART" id="SM00220">
    <property type="entry name" value="S_TKc"/>
    <property type="match status" value="1"/>
</dbReference>
<keyword evidence="5 13" id="KW-0732">Signal</keyword>